<feature type="compositionally biased region" description="Low complexity" evidence="3">
    <location>
        <begin position="374"/>
        <end position="387"/>
    </location>
</feature>
<dbReference type="SMART" id="SM00234">
    <property type="entry name" value="START"/>
    <property type="match status" value="1"/>
</dbReference>
<feature type="non-terminal residue" evidence="6">
    <location>
        <position position="1"/>
    </location>
</feature>
<feature type="compositionally biased region" description="Acidic residues" evidence="3">
    <location>
        <begin position="455"/>
        <end position="471"/>
    </location>
</feature>
<dbReference type="InterPro" id="IPR023393">
    <property type="entry name" value="START-like_dom_sf"/>
</dbReference>
<dbReference type="SUPFAM" id="SSF48350">
    <property type="entry name" value="GTPase activation domain, GAP"/>
    <property type="match status" value="1"/>
</dbReference>
<feature type="compositionally biased region" description="Low complexity" evidence="3">
    <location>
        <begin position="167"/>
        <end position="176"/>
    </location>
</feature>
<proteinExistence type="predicted"/>
<dbReference type="CDD" id="cd09538">
    <property type="entry name" value="SAM_DLC1_2-like"/>
    <property type="match status" value="1"/>
</dbReference>
<dbReference type="GO" id="GO:0030036">
    <property type="term" value="P:actin cytoskeleton organization"/>
    <property type="evidence" value="ECO:0007669"/>
    <property type="project" value="TreeGrafter"/>
</dbReference>
<feature type="region of interest" description="Disordered" evidence="3">
    <location>
        <begin position="454"/>
        <end position="520"/>
    </location>
</feature>
<dbReference type="CDD" id="cd04375">
    <property type="entry name" value="RhoGAP_DLC1"/>
    <property type="match status" value="1"/>
</dbReference>
<evidence type="ECO:0000256" key="3">
    <source>
        <dbReference type="SAM" id="MobiDB-lite"/>
    </source>
</evidence>
<feature type="compositionally biased region" description="Basic and acidic residues" evidence="3">
    <location>
        <begin position="207"/>
        <end position="222"/>
    </location>
</feature>
<feature type="domain" description="START" evidence="5">
    <location>
        <begin position="841"/>
        <end position="1024"/>
    </location>
</feature>
<dbReference type="InterPro" id="IPR002913">
    <property type="entry name" value="START_lipid-bd_dom"/>
</dbReference>
<feature type="compositionally biased region" description="Basic residues" evidence="3">
    <location>
        <begin position="196"/>
        <end position="206"/>
    </location>
</feature>
<keyword evidence="2" id="KW-0597">Phosphoprotein</keyword>
<dbReference type="AlphaFoldDB" id="A0A851MF23"/>
<dbReference type="Gene3D" id="1.10.555.10">
    <property type="entry name" value="Rho GTPase activation protein"/>
    <property type="match status" value="1"/>
</dbReference>
<dbReference type="Pfam" id="PF00620">
    <property type="entry name" value="RhoGAP"/>
    <property type="match status" value="1"/>
</dbReference>
<dbReference type="PANTHER" id="PTHR12659:SF3">
    <property type="entry name" value="STAR-RELATED LIPID TRANSFER PROTEIN 8"/>
    <property type="match status" value="1"/>
</dbReference>
<dbReference type="Proteomes" id="UP000614027">
    <property type="component" value="Unassembled WGS sequence"/>
</dbReference>
<keyword evidence="1" id="KW-0343">GTPase activation</keyword>
<dbReference type="SUPFAM" id="SSF55961">
    <property type="entry name" value="Bet v1-like"/>
    <property type="match status" value="1"/>
</dbReference>
<dbReference type="EMBL" id="WBMV01001109">
    <property type="protein sequence ID" value="NXC25412.1"/>
    <property type="molecule type" value="Genomic_DNA"/>
</dbReference>
<accession>A0A851MF23</accession>
<evidence type="ECO:0000256" key="2">
    <source>
        <dbReference type="ARBA" id="ARBA00022553"/>
    </source>
</evidence>
<feature type="region of interest" description="Disordered" evidence="3">
    <location>
        <begin position="134"/>
        <end position="260"/>
    </location>
</feature>
<evidence type="ECO:0000259" key="4">
    <source>
        <dbReference type="PROSITE" id="PS50238"/>
    </source>
</evidence>
<name>A0A851MF23_9DEND</name>
<reference evidence="6" key="1">
    <citation type="submission" date="2019-09" db="EMBL/GenBank/DDBJ databases">
        <title>Bird 10,000 Genomes (B10K) Project - Family phase.</title>
        <authorList>
            <person name="Zhang G."/>
        </authorList>
    </citation>
    <scope>NUCLEOTIDE SEQUENCE</scope>
    <source>
        <strain evidence="6">B10K-DU-001-09</strain>
        <tissue evidence="6">Muscle</tissue>
    </source>
</reference>
<dbReference type="OrthoDB" id="10003330at2759"/>
<dbReference type="InterPro" id="IPR008936">
    <property type="entry name" value="Rho_GTPase_activation_prot"/>
</dbReference>
<sequence>EIEAKKACEWLRAAGFPQYAQQYEDSSFPLDISAVKKDHSFLDQDSLKSLCRRLMTLNTCASMKLDVHFQRKQNEDSEEEDLCAISNRWAFQRDSKRWSRVGSTDVLSQGSENLSCTMRPVSSHESVLTDLSTNPEAVSLHSTGSVGGTGGTLGTAAMSSEPLSPLRATTSATSCSRSEHSSLEQPLSCRDGSKEKPKKRRSRSFLKRIESLRRKDKEKASPEGRVALHSSNTLPPGWGSLQSNGDLAATRTDSSKRGIPTSFRGKKHFFSVSYRTKRPLGTGGTKEGSDLKCSGASLEDLDTTAGTTWAATECQRRRARRGDCLVYIPCDHKPGTFPKSLSIESLCPLGGSSLRRWDPGSVAVGLGAGGRSGGSSSSTEGLSSPRGFAPRRRGSCSSLGSRVSVYDNVPDFGSSEDFCKDGEVTYENLDDILQDMWGLQQKVKLWCKAIAPGLDGEEGAEEEEDEEESDSGGEPSNLHFEERSMSDVGTSASDFDSTGNSLNEAEEIETRERRDSGVGASLTRPCRKLRWHSFQNSHRPSLNSASLEINRQSSAQLNLLQKCSLLRLTAIMEKYSVPHKQAWTWTVPKFMKRTKVPDYRDKIVFGVPPIVNVQRTGQPLPQSIQQAMRYLRSQCLDQVGIFRKSGVKSRIQALRHMNETSPDNVSYAGQSAYDVADLLKQYFRDLPEPIFTSKLTDTFLQIYQFVAKEQRLQAVQAAIILMPDENREVLQTLLYFLSDIASAEENQMTAGNLAVCLAPSIFHLNVSKKESTSPRAIHKRGTMGKPDQKDLNENMAATQGLSHMITDCKKLFQVSHDILLQLSSSYMAADAYPHPLTDLVCQGESKELHSYFEQSVQNLLKESSEKFKGWLSTPGPLNTELSCKKVRDGHPLRLWKVSTDVEAPPATVLHRVLRERHLWDEDLLQSKVVEALDKDMEVYHYVTDSMAPHPRRDCMVLRRWHTDLPRGACLLMSLSVEHDKVPVEGGVKAVVLTSQYLIEPSAMGRSRVTHICRADLRGRSPEWYNRVFGHLCAMELVRIRDSFPALSPSGPETKI</sequence>
<dbReference type="GO" id="GO:0007165">
    <property type="term" value="P:signal transduction"/>
    <property type="evidence" value="ECO:0007669"/>
    <property type="project" value="InterPro"/>
</dbReference>
<comment type="caution">
    <text evidence="6">The sequence shown here is derived from an EMBL/GenBank/DDBJ whole genome shotgun (WGS) entry which is preliminary data.</text>
</comment>
<dbReference type="Gene3D" id="1.10.287.2070">
    <property type="match status" value="1"/>
</dbReference>
<dbReference type="GO" id="GO:0005096">
    <property type="term" value="F:GTPase activator activity"/>
    <property type="evidence" value="ECO:0007669"/>
    <property type="project" value="UniProtKB-KW"/>
</dbReference>
<keyword evidence="7" id="KW-1185">Reference proteome</keyword>
<feature type="compositionally biased region" description="Polar residues" evidence="3">
    <location>
        <begin position="229"/>
        <end position="245"/>
    </location>
</feature>
<protein>
    <submittedName>
        <fullName evidence="6">STA13 protein</fullName>
    </submittedName>
</protein>
<organism evidence="6 7">
    <name type="scientific">Campylorhamphus procurvoides</name>
    <dbReference type="NCBI Taxonomy" id="190295"/>
    <lineage>
        <taxon>Eukaryota</taxon>
        <taxon>Metazoa</taxon>
        <taxon>Chordata</taxon>
        <taxon>Craniata</taxon>
        <taxon>Vertebrata</taxon>
        <taxon>Euteleostomi</taxon>
        <taxon>Archelosauria</taxon>
        <taxon>Archosauria</taxon>
        <taxon>Dinosauria</taxon>
        <taxon>Saurischia</taxon>
        <taxon>Theropoda</taxon>
        <taxon>Coelurosauria</taxon>
        <taxon>Aves</taxon>
        <taxon>Neognathae</taxon>
        <taxon>Neoaves</taxon>
        <taxon>Telluraves</taxon>
        <taxon>Australaves</taxon>
        <taxon>Passeriformes</taxon>
        <taxon>Dendrocolaptidae</taxon>
        <taxon>Campylorhamphus</taxon>
    </lineage>
</organism>
<dbReference type="InterPro" id="IPR000198">
    <property type="entry name" value="RhoGAP_dom"/>
</dbReference>
<dbReference type="Pfam" id="PF01852">
    <property type="entry name" value="START"/>
    <property type="match status" value="1"/>
</dbReference>
<dbReference type="PROSITE" id="PS50238">
    <property type="entry name" value="RHOGAP"/>
    <property type="match status" value="1"/>
</dbReference>
<evidence type="ECO:0000259" key="5">
    <source>
        <dbReference type="PROSITE" id="PS50848"/>
    </source>
</evidence>
<dbReference type="GO" id="GO:0008289">
    <property type="term" value="F:lipid binding"/>
    <property type="evidence" value="ECO:0007669"/>
    <property type="project" value="InterPro"/>
</dbReference>
<dbReference type="SMART" id="SM00324">
    <property type="entry name" value="RhoGAP"/>
    <property type="match status" value="1"/>
</dbReference>
<feature type="domain" description="Rho-GAP" evidence="4">
    <location>
        <begin position="611"/>
        <end position="812"/>
    </location>
</feature>
<evidence type="ECO:0000256" key="1">
    <source>
        <dbReference type="ARBA" id="ARBA00022468"/>
    </source>
</evidence>
<dbReference type="Gene3D" id="3.30.530.20">
    <property type="match status" value="1"/>
</dbReference>
<dbReference type="GO" id="GO:0035023">
    <property type="term" value="P:regulation of Rho protein signal transduction"/>
    <property type="evidence" value="ECO:0007669"/>
    <property type="project" value="TreeGrafter"/>
</dbReference>
<dbReference type="PROSITE" id="PS50848">
    <property type="entry name" value="START"/>
    <property type="match status" value="1"/>
</dbReference>
<evidence type="ECO:0000313" key="7">
    <source>
        <dbReference type="Proteomes" id="UP000614027"/>
    </source>
</evidence>
<evidence type="ECO:0000313" key="6">
    <source>
        <dbReference type="EMBL" id="NXC25412.1"/>
    </source>
</evidence>
<dbReference type="SUPFAM" id="SSF47769">
    <property type="entry name" value="SAM/Pointed domain"/>
    <property type="match status" value="1"/>
</dbReference>
<dbReference type="InterPro" id="IPR013761">
    <property type="entry name" value="SAM/pointed_sf"/>
</dbReference>
<feature type="region of interest" description="Disordered" evidence="3">
    <location>
        <begin position="366"/>
        <end position="398"/>
    </location>
</feature>
<feature type="non-terminal residue" evidence="6">
    <location>
        <position position="1055"/>
    </location>
</feature>
<dbReference type="PANTHER" id="PTHR12659">
    <property type="entry name" value="RHO-TYPE GTPASE ACTIVATING PROTEIN"/>
    <property type="match status" value="1"/>
</dbReference>
<feature type="compositionally biased region" description="Polar residues" evidence="3">
    <location>
        <begin position="487"/>
        <end position="503"/>
    </location>
</feature>
<dbReference type="FunFam" id="1.10.555.10:FF:000007">
    <property type="entry name" value="rho GTPase-activating protein 7 isoform X2"/>
    <property type="match status" value="1"/>
</dbReference>
<dbReference type="FunFam" id="3.30.530.20:FF:000009">
    <property type="entry name" value="StAR related lipid transfer domain containing 13"/>
    <property type="match status" value="1"/>
</dbReference>
<gene>
    <name evidence="6" type="primary">Stard13_0</name>
    <name evidence="6" type="ORF">CAMPRO_R07037</name>
</gene>